<reference evidence="2" key="1">
    <citation type="submission" date="2020-02" db="EMBL/GenBank/DDBJ databases">
        <authorList>
            <person name="Meier V. D."/>
        </authorList>
    </citation>
    <scope>NUCLEOTIDE SEQUENCE</scope>
    <source>
        <strain evidence="2">AVDCRST_MAG66</strain>
    </source>
</reference>
<sequence length="105" mass="12061">AGRGAVLPAHRPLPRRPAGAPDGVRAGDRDRLLRHRARAPRPAHAADVGHQRHLRDHRGRRAAADRARRPGRDHRRRHRRPAGQHQRVRRVRRDPPHARHVHEGL</sequence>
<organism evidence="2">
    <name type="scientific">uncultured Pseudonocardia sp</name>
    <dbReference type="NCBI Taxonomy" id="211455"/>
    <lineage>
        <taxon>Bacteria</taxon>
        <taxon>Bacillati</taxon>
        <taxon>Actinomycetota</taxon>
        <taxon>Actinomycetes</taxon>
        <taxon>Pseudonocardiales</taxon>
        <taxon>Pseudonocardiaceae</taxon>
        <taxon>Pseudonocardia</taxon>
        <taxon>environmental samples</taxon>
    </lineage>
</organism>
<accession>A0A6J4NXY5</accession>
<proteinExistence type="predicted"/>
<evidence type="ECO:0000313" key="2">
    <source>
        <dbReference type="EMBL" id="CAA9398671.1"/>
    </source>
</evidence>
<dbReference type="EMBL" id="CADCUS010000191">
    <property type="protein sequence ID" value="CAA9398671.1"/>
    <property type="molecule type" value="Genomic_DNA"/>
</dbReference>
<feature type="compositionally biased region" description="Basic and acidic residues" evidence="1">
    <location>
        <begin position="93"/>
        <end position="105"/>
    </location>
</feature>
<evidence type="ECO:0000256" key="1">
    <source>
        <dbReference type="SAM" id="MobiDB-lite"/>
    </source>
</evidence>
<name>A0A6J4NXY5_9PSEU</name>
<feature type="compositionally biased region" description="Basic residues" evidence="1">
    <location>
        <begin position="71"/>
        <end position="92"/>
    </location>
</feature>
<feature type="region of interest" description="Disordered" evidence="1">
    <location>
        <begin position="1"/>
        <end position="105"/>
    </location>
</feature>
<keyword evidence="2" id="KW-0560">Oxidoreductase</keyword>
<gene>
    <name evidence="2" type="ORF">AVDCRST_MAG66-1333</name>
</gene>
<feature type="non-terminal residue" evidence="2">
    <location>
        <position position="105"/>
    </location>
</feature>
<feature type="non-terminal residue" evidence="2">
    <location>
        <position position="1"/>
    </location>
</feature>
<protein>
    <submittedName>
        <fullName evidence="2">NAD(P) transhydrogenase alpha subunit</fullName>
        <ecNumber evidence="2">1.6.1.2</ecNumber>
    </submittedName>
</protein>
<feature type="compositionally biased region" description="Basic residues" evidence="1">
    <location>
        <begin position="32"/>
        <end position="41"/>
    </location>
</feature>
<dbReference type="GO" id="GO:0016491">
    <property type="term" value="F:oxidoreductase activity"/>
    <property type="evidence" value="ECO:0007669"/>
    <property type="project" value="UniProtKB-KW"/>
</dbReference>
<dbReference type="EC" id="1.6.1.2" evidence="2"/>
<feature type="compositionally biased region" description="Basic residues" evidence="1">
    <location>
        <begin position="51"/>
        <end position="61"/>
    </location>
</feature>
<dbReference type="AlphaFoldDB" id="A0A6J4NXY5"/>